<keyword evidence="4 10" id="KW-0227">DNA damage</keyword>
<evidence type="ECO:0000259" key="15">
    <source>
        <dbReference type="PROSITE" id="PS50163"/>
    </source>
</evidence>
<evidence type="ECO:0000313" key="16">
    <source>
        <dbReference type="EMBL" id="NLR17419.1"/>
    </source>
</evidence>
<dbReference type="PROSITE" id="PS00321">
    <property type="entry name" value="RECA_1"/>
    <property type="match status" value="1"/>
</dbReference>
<evidence type="ECO:0000256" key="3">
    <source>
        <dbReference type="ARBA" id="ARBA00022741"/>
    </source>
</evidence>
<dbReference type="InterPro" id="IPR020587">
    <property type="entry name" value="RecA_monomer-monomer_interface"/>
</dbReference>
<comment type="subcellular location">
    <subcellularLocation>
        <location evidence="10">Cytoplasm</location>
    </subcellularLocation>
</comment>
<protein>
    <recommendedName>
        <fullName evidence="2 10">Protein RecA</fullName>
    </recommendedName>
    <alternativeName>
        <fullName evidence="10 11">Recombinase A</fullName>
    </alternativeName>
</protein>
<keyword evidence="8 10" id="KW-0234">DNA repair</keyword>
<dbReference type="Pfam" id="PF21096">
    <property type="entry name" value="RecA_C"/>
    <property type="match status" value="1"/>
</dbReference>
<dbReference type="Gene3D" id="3.40.50.300">
    <property type="entry name" value="P-loop containing nucleotide triphosphate hydrolases"/>
    <property type="match status" value="1"/>
</dbReference>
<proteinExistence type="inferred from homology"/>
<dbReference type="InterPro" id="IPR027417">
    <property type="entry name" value="P-loop_NTPase"/>
</dbReference>
<sequence>MFEIKGDCRMALQLFEPGHSAQRTDSKERKQALDQTLKAIDKKFGKGALMRMGDKPNLDIKRFSSGLLSLDHAIGGGYPYGRIMELYGPESSGKTTLALTAVAALQKENGIVAYIDFENALDPTYAKHLGVDLDSLLLSQPGTAEDGFNIADTLVKSGAVDMIVFDSVAAMLPKAEIDGEIGDNHVGLQARLMSQSLRGLTSVANQTQTTLLFINQIREKVGVMFGSPEVTPGGRALKFYSTIRLDIRRRDNIKDGQDIIGTNVKIKVTKNKVAPPFKQVEVQNFFGKGLSHAGDLLTIAVDNDIVQKSGSWYSYQNERLGQGQPNVINFLEKHPEIEDKIEKEIKDMWSDEQKNAAPDKDDKATGEH</sequence>
<evidence type="ECO:0000313" key="17">
    <source>
        <dbReference type="Proteomes" id="UP000763447"/>
    </source>
</evidence>
<dbReference type="HAMAP" id="MF_00268">
    <property type="entry name" value="RecA"/>
    <property type="match status" value="1"/>
</dbReference>
<name>A0ABX1KUW4_9LACO</name>
<evidence type="ECO:0000256" key="5">
    <source>
        <dbReference type="ARBA" id="ARBA00022840"/>
    </source>
</evidence>
<evidence type="ECO:0000256" key="13">
    <source>
        <dbReference type="SAM" id="MobiDB-lite"/>
    </source>
</evidence>
<evidence type="ECO:0000256" key="1">
    <source>
        <dbReference type="ARBA" id="ARBA00009391"/>
    </source>
</evidence>
<feature type="binding site" evidence="10">
    <location>
        <begin position="88"/>
        <end position="95"/>
    </location>
    <ligand>
        <name>ATP</name>
        <dbReference type="ChEBI" id="CHEBI:30616"/>
    </ligand>
</feature>
<dbReference type="EMBL" id="JAAXLJ010000001">
    <property type="protein sequence ID" value="NLR17419.1"/>
    <property type="molecule type" value="Genomic_DNA"/>
</dbReference>
<accession>A0ABX1KUW4</accession>
<dbReference type="InterPro" id="IPR020584">
    <property type="entry name" value="DNA_recomb/repair_RecA_CS"/>
</dbReference>
<evidence type="ECO:0000256" key="2">
    <source>
        <dbReference type="ARBA" id="ARBA00015553"/>
    </source>
</evidence>
<keyword evidence="10" id="KW-0963">Cytoplasm</keyword>
<dbReference type="Proteomes" id="UP000763447">
    <property type="component" value="Unassembled WGS sequence"/>
</dbReference>
<dbReference type="InterPro" id="IPR049261">
    <property type="entry name" value="RecA-like_C"/>
</dbReference>
<dbReference type="PANTHER" id="PTHR45900:SF1">
    <property type="entry name" value="MITOCHONDRIAL DNA REPAIR PROTEIN RECA HOMOLOG-RELATED"/>
    <property type="match status" value="1"/>
</dbReference>
<keyword evidence="5 10" id="KW-0067">ATP-binding</keyword>
<keyword evidence="17" id="KW-1185">Reference proteome</keyword>
<dbReference type="Pfam" id="PF00154">
    <property type="entry name" value="RecA_N"/>
    <property type="match status" value="1"/>
</dbReference>
<evidence type="ECO:0000256" key="8">
    <source>
        <dbReference type="ARBA" id="ARBA00023204"/>
    </source>
</evidence>
<dbReference type="InterPro" id="IPR003593">
    <property type="entry name" value="AAA+_ATPase"/>
</dbReference>
<keyword evidence="3 10" id="KW-0547">Nucleotide-binding</keyword>
<dbReference type="InterPro" id="IPR023400">
    <property type="entry name" value="RecA_C_sf"/>
</dbReference>
<dbReference type="InterPro" id="IPR020588">
    <property type="entry name" value="RecA_ATP-bd"/>
</dbReference>
<keyword evidence="6 10" id="KW-0238">DNA-binding</keyword>
<keyword evidence="9 10" id="KW-0742">SOS response</keyword>
<dbReference type="PROSITE" id="PS50162">
    <property type="entry name" value="RECA_2"/>
    <property type="match status" value="1"/>
</dbReference>
<dbReference type="InterPro" id="IPR013765">
    <property type="entry name" value="DNA_recomb/repair_RecA"/>
</dbReference>
<comment type="similarity">
    <text evidence="1 10 12">Belongs to the RecA family.</text>
</comment>
<dbReference type="SUPFAM" id="SSF52540">
    <property type="entry name" value="P-loop containing nucleoside triphosphate hydrolases"/>
    <property type="match status" value="1"/>
</dbReference>
<dbReference type="PANTHER" id="PTHR45900">
    <property type="entry name" value="RECA"/>
    <property type="match status" value="1"/>
</dbReference>
<dbReference type="SMART" id="SM00382">
    <property type="entry name" value="AAA"/>
    <property type="match status" value="1"/>
</dbReference>
<dbReference type="PRINTS" id="PR00142">
    <property type="entry name" value="RECA"/>
</dbReference>
<dbReference type="SUPFAM" id="SSF54752">
    <property type="entry name" value="RecA protein, C-terminal domain"/>
    <property type="match status" value="1"/>
</dbReference>
<evidence type="ECO:0000256" key="6">
    <source>
        <dbReference type="ARBA" id="ARBA00023125"/>
    </source>
</evidence>
<evidence type="ECO:0000256" key="11">
    <source>
        <dbReference type="RuleBase" id="RU000526"/>
    </source>
</evidence>
<dbReference type="PROSITE" id="PS50163">
    <property type="entry name" value="RECA_3"/>
    <property type="match status" value="1"/>
</dbReference>
<evidence type="ECO:0000256" key="7">
    <source>
        <dbReference type="ARBA" id="ARBA00023172"/>
    </source>
</evidence>
<gene>
    <name evidence="10 16" type="primary">recA</name>
    <name evidence="16" type="ORF">HC026_00640</name>
</gene>
<feature type="domain" description="RecA family profile 1" evidence="14">
    <location>
        <begin position="59"/>
        <end position="217"/>
    </location>
</feature>
<evidence type="ECO:0000256" key="9">
    <source>
        <dbReference type="ARBA" id="ARBA00023236"/>
    </source>
</evidence>
<feature type="domain" description="RecA family profile 2" evidence="15">
    <location>
        <begin position="222"/>
        <end position="295"/>
    </location>
</feature>
<dbReference type="CDD" id="cd00983">
    <property type="entry name" value="RecA"/>
    <property type="match status" value="1"/>
</dbReference>
<dbReference type="NCBIfam" id="TIGR02012">
    <property type="entry name" value="tigrfam_recA"/>
    <property type="match status" value="1"/>
</dbReference>
<dbReference type="InterPro" id="IPR049428">
    <property type="entry name" value="RecA-like_N"/>
</dbReference>
<reference evidence="16 17" key="1">
    <citation type="submission" date="2020-04" db="EMBL/GenBank/DDBJ databases">
        <title>A novel species of genus Lactobacillus that was isolated from fermented food Zha-chili.</title>
        <authorList>
            <person name="Zhang Z."/>
        </authorList>
    </citation>
    <scope>NUCLEOTIDE SEQUENCE [LARGE SCALE GENOMIC DNA]</scope>
    <source>
        <strain evidence="17">HBUAS51383</strain>
    </source>
</reference>
<evidence type="ECO:0000256" key="10">
    <source>
        <dbReference type="HAMAP-Rule" id="MF_00268"/>
    </source>
</evidence>
<feature type="region of interest" description="Disordered" evidence="13">
    <location>
        <begin position="344"/>
        <end position="368"/>
    </location>
</feature>
<evidence type="ECO:0000259" key="14">
    <source>
        <dbReference type="PROSITE" id="PS50162"/>
    </source>
</evidence>
<comment type="caution">
    <text evidence="16">The sequence shown here is derived from an EMBL/GenBank/DDBJ whole genome shotgun (WGS) entry which is preliminary data.</text>
</comment>
<comment type="function">
    <text evidence="10">Can catalyze the hydrolysis of ATP in the presence of single-stranded DNA, the ATP-dependent uptake of single-stranded DNA by duplex DNA, and the ATP-dependent hybridization of homologous single-stranded DNAs. It interacts with LexA causing its activation and leading to its autocatalytic cleavage.</text>
</comment>
<organism evidence="16 17">
    <name type="scientific">Secundilactobacillus angelensis</name>
    <dbReference type="NCBI Taxonomy" id="2722706"/>
    <lineage>
        <taxon>Bacteria</taxon>
        <taxon>Bacillati</taxon>
        <taxon>Bacillota</taxon>
        <taxon>Bacilli</taxon>
        <taxon>Lactobacillales</taxon>
        <taxon>Lactobacillaceae</taxon>
        <taxon>Secundilactobacillus</taxon>
    </lineage>
</organism>
<keyword evidence="7 10" id="KW-0233">DNA recombination</keyword>
<evidence type="ECO:0000256" key="4">
    <source>
        <dbReference type="ARBA" id="ARBA00022763"/>
    </source>
</evidence>
<evidence type="ECO:0000256" key="12">
    <source>
        <dbReference type="RuleBase" id="RU004527"/>
    </source>
</evidence>